<protein>
    <submittedName>
        <fullName evidence="4">Conserved domain-containing protein</fullName>
    </submittedName>
</protein>
<name>A0A1I0GNI5_9ACTN</name>
<accession>A0A1I0GNI5</accession>
<dbReference type="Gene3D" id="3.90.50.10">
    <property type="entry name" value="Photosynthetic Reaction Center, subunit H, domain 2"/>
    <property type="match status" value="1"/>
</dbReference>
<dbReference type="PANTHER" id="PTHR38463">
    <property type="entry name" value="STRESS RESPONSE PROTEIN YSNF"/>
    <property type="match status" value="1"/>
</dbReference>
<evidence type="ECO:0000256" key="1">
    <source>
        <dbReference type="SAM" id="MobiDB-lite"/>
    </source>
</evidence>
<organism evidence="4 5">
    <name type="scientific">Geodermatophilus poikilotrophus</name>
    <dbReference type="NCBI Taxonomy" id="1333667"/>
    <lineage>
        <taxon>Bacteria</taxon>
        <taxon>Bacillati</taxon>
        <taxon>Actinomycetota</taxon>
        <taxon>Actinomycetes</taxon>
        <taxon>Geodermatophilales</taxon>
        <taxon>Geodermatophilaceae</taxon>
        <taxon>Geodermatophilus</taxon>
    </lineage>
</organism>
<dbReference type="InterPro" id="IPR027275">
    <property type="entry name" value="PRC-brl_dom"/>
</dbReference>
<dbReference type="OrthoDB" id="3712018at2"/>
<dbReference type="GO" id="GO:0019684">
    <property type="term" value="P:photosynthesis, light reaction"/>
    <property type="evidence" value="ECO:0007669"/>
    <property type="project" value="InterPro"/>
</dbReference>
<evidence type="ECO:0000313" key="4">
    <source>
        <dbReference type="EMBL" id="SET72596.1"/>
    </source>
</evidence>
<dbReference type="InterPro" id="IPR014747">
    <property type="entry name" value="Bac_photo_RC_H_C"/>
</dbReference>
<feature type="compositionally biased region" description="Low complexity" evidence="1">
    <location>
        <begin position="105"/>
        <end position="132"/>
    </location>
</feature>
<feature type="region of interest" description="Disordered" evidence="1">
    <location>
        <begin position="105"/>
        <end position="186"/>
    </location>
</feature>
<dbReference type="InterPro" id="IPR011033">
    <property type="entry name" value="PRC_barrel-like_sf"/>
</dbReference>
<dbReference type="InterPro" id="IPR052967">
    <property type="entry name" value="Stress_Response_Assoc"/>
</dbReference>
<dbReference type="InterPro" id="IPR019060">
    <property type="entry name" value="DUF2382"/>
</dbReference>
<dbReference type="AlphaFoldDB" id="A0A1I0GNI5"/>
<dbReference type="Pfam" id="PF09557">
    <property type="entry name" value="DUF2382"/>
    <property type="match status" value="1"/>
</dbReference>
<feature type="domain" description="DUF2382" evidence="3">
    <location>
        <begin position="182"/>
        <end position="296"/>
    </location>
</feature>
<sequence length="306" mass="32730">MLSERELSAAIGSAAYGPDGEKIGTVEHFFTDDRTGAPTWVAVSTGLFGTRHSVVPAIDATFAEGSVRLPVTKDAVRTAPSVSDQHLDPEAEALLRQHYGLDAGTTAGTTTAGTTTAGTTTAGTTTALAGDDTTTRDLSQLPADTRAGGTRQDTAGTDREADRDRTVPAAAVPTPPPTDGAMTRSEEQLRVVTERYAAKRVRVVKYVVTEEVQVTVPIRREEIRIEEIPLGDGAPATAGALDTVGTGGLPETIVLHTERPVIGTEVVPVERVRLRTEWVQEHVQVRDQVRRERVDVDQDHLGQDRL</sequence>
<evidence type="ECO:0000259" key="2">
    <source>
        <dbReference type="Pfam" id="PF05239"/>
    </source>
</evidence>
<dbReference type="GO" id="GO:0030077">
    <property type="term" value="C:plasma membrane light-harvesting complex"/>
    <property type="evidence" value="ECO:0007669"/>
    <property type="project" value="InterPro"/>
</dbReference>
<proteinExistence type="predicted"/>
<dbReference type="RefSeq" id="WP_091446109.1">
    <property type="nucleotide sequence ID" value="NZ_FOIE01000007.1"/>
</dbReference>
<reference evidence="5" key="1">
    <citation type="submission" date="2016-10" db="EMBL/GenBank/DDBJ databases">
        <authorList>
            <person name="Varghese N."/>
            <person name="Submissions S."/>
        </authorList>
    </citation>
    <scope>NUCLEOTIDE SEQUENCE [LARGE SCALE GENOMIC DNA]</scope>
    <source>
        <strain evidence="5">DSM 44209</strain>
    </source>
</reference>
<feature type="compositionally biased region" description="Basic and acidic residues" evidence="1">
    <location>
        <begin position="156"/>
        <end position="166"/>
    </location>
</feature>
<gene>
    <name evidence="4" type="ORF">SAMN04488546_3419</name>
</gene>
<dbReference type="Proteomes" id="UP000198507">
    <property type="component" value="Unassembled WGS sequence"/>
</dbReference>
<keyword evidence="5" id="KW-1185">Reference proteome</keyword>
<dbReference type="SUPFAM" id="SSF50346">
    <property type="entry name" value="PRC-barrel domain"/>
    <property type="match status" value="1"/>
</dbReference>
<evidence type="ECO:0000313" key="5">
    <source>
        <dbReference type="Proteomes" id="UP000198507"/>
    </source>
</evidence>
<feature type="domain" description="PRC-barrel" evidence="2">
    <location>
        <begin position="9"/>
        <end position="74"/>
    </location>
</feature>
<dbReference type="PANTHER" id="PTHR38463:SF1">
    <property type="entry name" value="STRESS RESPONSE PROTEIN YSNF"/>
    <property type="match status" value="1"/>
</dbReference>
<evidence type="ECO:0000259" key="3">
    <source>
        <dbReference type="Pfam" id="PF09557"/>
    </source>
</evidence>
<dbReference type="Pfam" id="PF05239">
    <property type="entry name" value="PRC"/>
    <property type="match status" value="1"/>
</dbReference>
<dbReference type="EMBL" id="FOIE01000007">
    <property type="protein sequence ID" value="SET72596.1"/>
    <property type="molecule type" value="Genomic_DNA"/>
</dbReference>